<proteinExistence type="predicted"/>
<dbReference type="Proteomes" id="UP000777935">
    <property type="component" value="Unassembled WGS sequence"/>
</dbReference>
<sequence>MVNKKRKMKLVAYRVAFTDHTEITFEQILEQLQERLPLHSDRIFEAPSSTDASVAISKFLKHPSNTGTGAVFSSFHKDAEISTISFDSSHEELGFGTQSASDGEEYLDSNTVLFAVGDMVISCGIGKRKNYLCGVIYDLAVNAGVIPHTTSFNFADIPRGNVLESINKVGVKQVDLDATVLIGSLPKTVQSNVLSKMFGSADRGNAIKRRRENVASISVKNSRFFNKGGVGVVEQDKNEWLDSVAVEVVNDEDVNAYTIILNDNTPIRSGSLLRMREVDVEVEGSTFDVKDAHAKMVKYYHDVQRELLNEKQQ</sequence>
<dbReference type="EMBL" id="JABUFE010000014">
    <property type="protein sequence ID" value="NSX56552.1"/>
    <property type="molecule type" value="Genomic_DNA"/>
</dbReference>
<comment type="caution">
    <text evidence="1">The sequence shown here is derived from an EMBL/GenBank/DDBJ whole genome shotgun (WGS) entry which is preliminary data.</text>
</comment>
<protein>
    <submittedName>
        <fullName evidence="1">Uncharacterized protein</fullName>
    </submittedName>
</protein>
<gene>
    <name evidence="1" type="ORF">HRQ87_17325</name>
</gene>
<name>A0ABX2IUH8_9RHOB</name>
<keyword evidence="2" id="KW-1185">Reference proteome</keyword>
<reference evidence="1 2" key="1">
    <citation type="submission" date="2020-06" db="EMBL/GenBank/DDBJ databases">
        <title>Sulfitobacter algicola sp. nov., isolated from green algae.</title>
        <authorList>
            <person name="Wang C."/>
        </authorList>
    </citation>
    <scope>NUCLEOTIDE SEQUENCE [LARGE SCALE GENOMIC DNA]</scope>
    <source>
        <strain evidence="1 2">1151</strain>
    </source>
</reference>
<dbReference type="RefSeq" id="WP_174139706.1">
    <property type="nucleotide sequence ID" value="NZ_JABUFE010000014.1"/>
</dbReference>
<accession>A0ABX2IUH8</accession>
<organism evidence="1 2">
    <name type="scientific">Parasulfitobacter algicola</name>
    <dbReference type="NCBI Taxonomy" id="2614809"/>
    <lineage>
        <taxon>Bacteria</taxon>
        <taxon>Pseudomonadati</taxon>
        <taxon>Pseudomonadota</taxon>
        <taxon>Alphaproteobacteria</taxon>
        <taxon>Rhodobacterales</taxon>
        <taxon>Roseobacteraceae</taxon>
        <taxon>Parasulfitobacter</taxon>
    </lineage>
</organism>
<evidence type="ECO:0000313" key="1">
    <source>
        <dbReference type="EMBL" id="NSX56552.1"/>
    </source>
</evidence>
<evidence type="ECO:0000313" key="2">
    <source>
        <dbReference type="Proteomes" id="UP000777935"/>
    </source>
</evidence>